<dbReference type="RefSeq" id="WP_163092024.1">
    <property type="nucleotide sequence ID" value="NZ_JAAGNA010001261.1"/>
</dbReference>
<reference evidence="1 2" key="1">
    <citation type="submission" date="2020-01" db="EMBL/GenBank/DDBJ databases">
        <title>Insect and environment-associated Actinomycetes.</title>
        <authorList>
            <person name="Currrie C."/>
            <person name="Chevrette M."/>
            <person name="Carlson C."/>
            <person name="Stubbendieck R."/>
            <person name="Wendt-Pienkowski E."/>
        </authorList>
    </citation>
    <scope>NUCLEOTIDE SEQUENCE [LARGE SCALE GENOMIC DNA]</scope>
    <source>
        <strain evidence="1 2">SID8189</strain>
    </source>
</reference>
<protein>
    <recommendedName>
        <fullName evidence="3">DUF4034 domain-containing protein</fullName>
    </recommendedName>
</protein>
<evidence type="ECO:0000313" key="2">
    <source>
        <dbReference type="Proteomes" id="UP000471745"/>
    </source>
</evidence>
<organism evidence="1 2">
    <name type="scientific">Actinospica acidiphila</name>
    <dbReference type="NCBI Taxonomy" id="304899"/>
    <lineage>
        <taxon>Bacteria</taxon>
        <taxon>Bacillati</taxon>
        <taxon>Actinomycetota</taxon>
        <taxon>Actinomycetes</taxon>
        <taxon>Catenulisporales</taxon>
        <taxon>Actinospicaceae</taxon>
        <taxon>Actinospica</taxon>
    </lineage>
</organism>
<proteinExistence type="predicted"/>
<evidence type="ECO:0008006" key="3">
    <source>
        <dbReference type="Google" id="ProtNLM"/>
    </source>
</evidence>
<sequence>MEIARLIVIGLVVAVSVVYYRRVAGGPSSPRKAARRAEALGFLPQSAQNTLYSASDAELEQAARAAATRGNWEPAARLLARTREQRDWARRSHYANVFGTHRAAQPGSWLDAWEESAGPDDPDAALVRARATVSLAWHLRGGGWAKDTSREQVSGFIGTLTQAPRLNAHALKVNPDGDPSPYISEIWTALGLNHPHERMHRIWEEVTARDPHHFGAHSAALQYWCAKWHGSENLAASFAREAAAKAPAGRLLAALPLIAWYEHRDSAAKGDDFREPYVFDMVDAALADVSAAPPDHPDVPAVRHLLAYFLTRQNRCAEALQQFRLVDGYVNALPWRYYDDPAAVYCLWRDRAVAGVRTL</sequence>
<gene>
    <name evidence="1" type="ORF">G3I18_35715</name>
</gene>
<comment type="caution">
    <text evidence="1">The sequence shown here is derived from an EMBL/GenBank/DDBJ whole genome shotgun (WGS) entry which is preliminary data.</text>
</comment>
<dbReference type="EMBL" id="JAAGNA010001261">
    <property type="protein sequence ID" value="NEC53853.1"/>
    <property type="molecule type" value="Genomic_DNA"/>
</dbReference>
<keyword evidence="2" id="KW-1185">Reference proteome</keyword>
<accession>A0A9X5HGM1</accession>
<name>A0A9X5HGM1_9ACTN</name>
<dbReference type="Proteomes" id="UP000471745">
    <property type="component" value="Unassembled WGS sequence"/>
</dbReference>
<evidence type="ECO:0000313" key="1">
    <source>
        <dbReference type="EMBL" id="NEC53853.1"/>
    </source>
</evidence>
<dbReference type="AlphaFoldDB" id="A0A9X5HGM1"/>